<dbReference type="InterPro" id="IPR027469">
    <property type="entry name" value="Cation_efflux_TMD_sf"/>
</dbReference>
<keyword evidence="2" id="KW-0813">Transport</keyword>
<feature type="transmembrane region" description="Helical" evidence="7">
    <location>
        <begin position="125"/>
        <end position="143"/>
    </location>
</feature>
<dbReference type="Gene3D" id="1.20.1510.10">
    <property type="entry name" value="Cation efflux protein transmembrane domain"/>
    <property type="match status" value="1"/>
</dbReference>
<protein>
    <submittedName>
        <fullName evidence="9">Membrane transport protein</fullName>
    </submittedName>
</protein>
<evidence type="ECO:0000256" key="6">
    <source>
        <dbReference type="SAM" id="MobiDB-lite"/>
    </source>
</evidence>
<evidence type="ECO:0000256" key="5">
    <source>
        <dbReference type="ARBA" id="ARBA00023136"/>
    </source>
</evidence>
<feature type="transmembrane region" description="Helical" evidence="7">
    <location>
        <begin position="85"/>
        <end position="105"/>
    </location>
</feature>
<gene>
    <name evidence="9" type="ORF">UO65_0312</name>
</gene>
<feature type="transmembrane region" description="Helical" evidence="7">
    <location>
        <begin position="172"/>
        <end position="192"/>
    </location>
</feature>
<evidence type="ECO:0000256" key="7">
    <source>
        <dbReference type="SAM" id="Phobius"/>
    </source>
</evidence>
<comment type="subcellular location">
    <subcellularLocation>
        <location evidence="1">Membrane</location>
        <topology evidence="1">Multi-pass membrane protein</topology>
    </subcellularLocation>
</comment>
<feature type="transmembrane region" description="Helical" evidence="7">
    <location>
        <begin position="204"/>
        <end position="221"/>
    </location>
</feature>
<feature type="compositionally biased region" description="Polar residues" evidence="6">
    <location>
        <begin position="330"/>
        <end position="343"/>
    </location>
</feature>
<dbReference type="Proteomes" id="UP000019277">
    <property type="component" value="Unassembled WGS sequence"/>
</dbReference>
<evidence type="ECO:0000259" key="8">
    <source>
        <dbReference type="Pfam" id="PF01545"/>
    </source>
</evidence>
<feature type="domain" description="Cation efflux protein transmembrane" evidence="8">
    <location>
        <begin position="19"/>
        <end position="228"/>
    </location>
</feature>
<dbReference type="InterPro" id="IPR058533">
    <property type="entry name" value="Cation_efflux_TM"/>
</dbReference>
<feature type="region of interest" description="Disordered" evidence="6">
    <location>
        <begin position="329"/>
        <end position="351"/>
    </location>
</feature>
<dbReference type="Pfam" id="PF01545">
    <property type="entry name" value="Cation_efflux"/>
    <property type="match status" value="1"/>
</dbReference>
<dbReference type="SUPFAM" id="SSF161111">
    <property type="entry name" value="Cation efflux protein transmembrane domain-like"/>
    <property type="match status" value="1"/>
</dbReference>
<dbReference type="NCBIfam" id="TIGR01297">
    <property type="entry name" value="CDF"/>
    <property type="match status" value="1"/>
</dbReference>
<dbReference type="AlphaFoldDB" id="W7JEH4"/>
<dbReference type="eggNOG" id="COG0053">
    <property type="taxonomic scope" value="Bacteria"/>
</dbReference>
<organism evidence="9 10">
    <name type="scientific">Actinokineospora spheciospongiae</name>
    <dbReference type="NCBI Taxonomy" id="909613"/>
    <lineage>
        <taxon>Bacteria</taxon>
        <taxon>Bacillati</taxon>
        <taxon>Actinomycetota</taxon>
        <taxon>Actinomycetes</taxon>
        <taxon>Pseudonocardiales</taxon>
        <taxon>Pseudonocardiaceae</taxon>
        <taxon>Actinokineospora</taxon>
    </lineage>
</organism>
<dbReference type="OrthoDB" id="9806522at2"/>
<name>W7JEH4_9PSEU</name>
<dbReference type="InterPro" id="IPR002524">
    <property type="entry name" value="Cation_efflux"/>
</dbReference>
<proteinExistence type="predicted"/>
<evidence type="ECO:0000256" key="1">
    <source>
        <dbReference type="ARBA" id="ARBA00004141"/>
    </source>
</evidence>
<keyword evidence="3 7" id="KW-0812">Transmembrane</keyword>
<dbReference type="InterPro" id="IPR040177">
    <property type="entry name" value="SLC30A9"/>
</dbReference>
<feature type="transmembrane region" description="Helical" evidence="7">
    <location>
        <begin position="15"/>
        <end position="35"/>
    </location>
</feature>
<dbReference type="GO" id="GO:0016020">
    <property type="term" value="C:membrane"/>
    <property type="evidence" value="ECO:0007669"/>
    <property type="project" value="UniProtKB-SubCell"/>
</dbReference>
<dbReference type="EMBL" id="AYXG01000010">
    <property type="protein sequence ID" value="EWC64364.1"/>
    <property type="molecule type" value="Genomic_DNA"/>
</dbReference>
<dbReference type="GO" id="GO:0006829">
    <property type="term" value="P:zinc ion transport"/>
    <property type="evidence" value="ECO:0007669"/>
    <property type="project" value="InterPro"/>
</dbReference>
<evidence type="ECO:0000313" key="10">
    <source>
        <dbReference type="Proteomes" id="UP000019277"/>
    </source>
</evidence>
<dbReference type="InterPro" id="IPR036837">
    <property type="entry name" value="Cation_efflux_CTD_sf"/>
</dbReference>
<dbReference type="SUPFAM" id="SSF160240">
    <property type="entry name" value="Cation efflux protein cytoplasmic domain-like"/>
    <property type="match status" value="1"/>
</dbReference>
<keyword evidence="4 7" id="KW-1133">Transmembrane helix</keyword>
<evidence type="ECO:0000256" key="2">
    <source>
        <dbReference type="ARBA" id="ARBA00022448"/>
    </source>
</evidence>
<dbReference type="Gene3D" id="3.30.70.1350">
    <property type="entry name" value="Cation efflux protein, cytoplasmic domain"/>
    <property type="match status" value="1"/>
</dbReference>
<evidence type="ECO:0000313" key="9">
    <source>
        <dbReference type="EMBL" id="EWC64364.1"/>
    </source>
</evidence>
<keyword evidence="10" id="KW-1185">Reference proteome</keyword>
<dbReference type="GO" id="GO:0008324">
    <property type="term" value="F:monoatomic cation transmembrane transporter activity"/>
    <property type="evidence" value="ECO:0007669"/>
    <property type="project" value="InterPro"/>
</dbReference>
<reference evidence="9 10" key="1">
    <citation type="journal article" date="2014" name="Genome Announc.">
        <title>Draft Genome Sequence of the Antitrypanosomally Active Sponge-Associated Bacterium Actinokineospora sp. Strain EG49.</title>
        <authorList>
            <person name="Harjes J."/>
            <person name="Ryu T."/>
            <person name="Abdelmohsen U.R."/>
            <person name="Moitinho-Silva L."/>
            <person name="Horn H."/>
            <person name="Ravasi T."/>
            <person name="Hentschel U."/>
        </authorList>
    </citation>
    <scope>NUCLEOTIDE SEQUENCE [LARGE SCALE GENOMIC DNA]</scope>
    <source>
        <strain evidence="9 10">EG49</strain>
    </source>
</reference>
<sequence length="351" mass="37114">MAEKKTELPDSGESTLTVVLAGSVNLAIAVLKLIAGLITGSAAMLSEAAHSVADTFTEILLLTALKASTRPADREHPFGYGKARYFWSLLAAVSIFTSGAVFALYEGFSTIFGEPEEQTSPLVAYIVLGIAFLLEGTSWLQALRQVRGEARDTGRSFGDELRHSDDPTSKTVLYEDSAALVGLLLAFAGVGLHQLTGSSVWDGVASVAIGVLLAGVAFLLGRTNAGLLIGRQADPSLVFAIRDAFNSAPEVDAVVDLQTMLIGTDRVLVCARVDFDDTITAGELERVCVRMATDLRAAQPDVAEVFIEPVPRSDEELRAAVLARYGRSTRPAQVSVDQVSGTRASGEEPAG</sequence>
<evidence type="ECO:0000256" key="4">
    <source>
        <dbReference type="ARBA" id="ARBA00022989"/>
    </source>
</evidence>
<accession>W7JEH4</accession>
<comment type="caution">
    <text evidence="9">The sequence shown here is derived from an EMBL/GenBank/DDBJ whole genome shotgun (WGS) entry which is preliminary data.</text>
</comment>
<evidence type="ECO:0000256" key="3">
    <source>
        <dbReference type="ARBA" id="ARBA00022692"/>
    </source>
</evidence>
<keyword evidence="5 7" id="KW-0472">Membrane</keyword>
<dbReference type="RefSeq" id="WP_052020433.1">
    <property type="nucleotide sequence ID" value="NZ_AYXG01000010.1"/>
</dbReference>
<dbReference type="PANTHER" id="PTHR13414:SF9">
    <property type="entry name" value="PROTON-COUPLED ZINC ANTIPORTER SLC30A9, MITOCHONDRIAL"/>
    <property type="match status" value="1"/>
</dbReference>
<dbReference type="PANTHER" id="PTHR13414">
    <property type="entry name" value="HUEL-CATION TRANSPORTER"/>
    <property type="match status" value="1"/>
</dbReference>
<dbReference type="PATRIC" id="fig|909613.9.peg.323"/>